<dbReference type="PANTHER" id="PTHR43790">
    <property type="entry name" value="CARBOHYDRATE TRANSPORT ATP-BINDING PROTEIN MG119-RELATED"/>
    <property type="match status" value="1"/>
</dbReference>
<dbReference type="PANTHER" id="PTHR43790:SF3">
    <property type="entry name" value="D-ALLOSE IMPORT ATP-BINDING PROTEIN ALSA-RELATED"/>
    <property type="match status" value="1"/>
</dbReference>
<accession>W9HCZ2</accession>
<dbReference type="Proteomes" id="UP000019486">
    <property type="component" value="Unassembled WGS sequence"/>
</dbReference>
<dbReference type="InterPro" id="IPR003439">
    <property type="entry name" value="ABC_transporter-like_ATP-bd"/>
</dbReference>
<dbReference type="PATRIC" id="fig|1385369.3.peg.311"/>
<evidence type="ECO:0000256" key="9">
    <source>
        <dbReference type="ARBA" id="ARBA00023136"/>
    </source>
</evidence>
<dbReference type="SUPFAM" id="SSF52540">
    <property type="entry name" value="P-loop containing nucleoside triphosphate hydrolases"/>
    <property type="match status" value="2"/>
</dbReference>
<keyword evidence="8" id="KW-1278">Translocase</keyword>
<keyword evidence="6" id="KW-0547">Nucleotide-binding</keyword>
<dbReference type="FunFam" id="3.40.50.300:FF:000127">
    <property type="entry name" value="Ribose import ATP-binding protein RbsA"/>
    <property type="match status" value="1"/>
</dbReference>
<keyword evidence="12" id="KW-1185">Reference proteome</keyword>
<protein>
    <submittedName>
        <fullName evidence="11">Sugar ABC transporter</fullName>
    </submittedName>
</protein>
<dbReference type="InterPro" id="IPR017871">
    <property type="entry name" value="ABC_transporter-like_CS"/>
</dbReference>
<dbReference type="SMART" id="SM00382">
    <property type="entry name" value="AAA"/>
    <property type="match status" value="2"/>
</dbReference>
<comment type="caution">
    <text evidence="11">The sequence shown here is derived from an EMBL/GenBank/DDBJ whole genome shotgun (WGS) entry which is preliminary data.</text>
</comment>
<dbReference type="GO" id="GO:0016887">
    <property type="term" value="F:ATP hydrolysis activity"/>
    <property type="evidence" value="ECO:0007669"/>
    <property type="project" value="InterPro"/>
</dbReference>
<organism evidence="11 12">
    <name type="scientific">Skermanella stibiiresistens SB22</name>
    <dbReference type="NCBI Taxonomy" id="1385369"/>
    <lineage>
        <taxon>Bacteria</taxon>
        <taxon>Pseudomonadati</taxon>
        <taxon>Pseudomonadota</taxon>
        <taxon>Alphaproteobacteria</taxon>
        <taxon>Rhodospirillales</taxon>
        <taxon>Azospirillaceae</taxon>
        <taxon>Skermanella</taxon>
    </lineage>
</organism>
<evidence type="ECO:0000256" key="4">
    <source>
        <dbReference type="ARBA" id="ARBA00022597"/>
    </source>
</evidence>
<feature type="domain" description="ABC transporter" evidence="10">
    <location>
        <begin position="244"/>
        <end position="499"/>
    </location>
</feature>
<gene>
    <name evidence="11" type="ORF">N825_01595</name>
</gene>
<dbReference type="EMBL" id="AVFL01000001">
    <property type="protein sequence ID" value="EWY42601.1"/>
    <property type="molecule type" value="Genomic_DNA"/>
</dbReference>
<dbReference type="Gene3D" id="3.40.50.300">
    <property type="entry name" value="P-loop containing nucleotide triphosphate hydrolases"/>
    <property type="match status" value="2"/>
</dbReference>
<dbReference type="Pfam" id="PF00005">
    <property type="entry name" value="ABC_tran"/>
    <property type="match status" value="2"/>
</dbReference>
<evidence type="ECO:0000313" key="12">
    <source>
        <dbReference type="Proteomes" id="UP000019486"/>
    </source>
</evidence>
<evidence type="ECO:0000256" key="8">
    <source>
        <dbReference type="ARBA" id="ARBA00022967"/>
    </source>
</evidence>
<evidence type="ECO:0000256" key="5">
    <source>
        <dbReference type="ARBA" id="ARBA00022737"/>
    </source>
</evidence>
<comment type="subcellular location">
    <subcellularLocation>
        <location evidence="1">Cell membrane</location>
        <topology evidence="1">Peripheral membrane protein</topology>
    </subcellularLocation>
</comment>
<evidence type="ECO:0000256" key="1">
    <source>
        <dbReference type="ARBA" id="ARBA00004202"/>
    </source>
</evidence>
<reference evidence="11 12" key="1">
    <citation type="submission" date="2013-08" db="EMBL/GenBank/DDBJ databases">
        <title>The genome sequence of Skermanella stibiiresistens.</title>
        <authorList>
            <person name="Zhu W."/>
            <person name="Wang G."/>
        </authorList>
    </citation>
    <scope>NUCLEOTIDE SEQUENCE [LARGE SCALE GENOMIC DNA]</scope>
    <source>
        <strain evidence="11 12">SB22</strain>
    </source>
</reference>
<dbReference type="AlphaFoldDB" id="W9HCZ2"/>
<dbReference type="CDD" id="cd03215">
    <property type="entry name" value="ABC_Carb_Monos_II"/>
    <property type="match status" value="1"/>
</dbReference>
<dbReference type="InterPro" id="IPR027417">
    <property type="entry name" value="P-loop_NTPase"/>
</dbReference>
<evidence type="ECO:0000259" key="10">
    <source>
        <dbReference type="PROSITE" id="PS50893"/>
    </source>
</evidence>
<keyword evidence="4" id="KW-0762">Sugar transport</keyword>
<keyword evidence="7" id="KW-0067">ATP-binding</keyword>
<keyword evidence="2" id="KW-0813">Transport</keyword>
<sequence length="499" mass="53886">MTEMLALAGVSKSFPGVKALDDVRLELRAGEVMALVGENGAGKSTLVKILTGIERPDAGGITIDGSPVSFGSPHDAWLAGITAIHQETVMFDDLTVAENIHMGHHPTLGRGPFRRFVDWRAMKARTRAVLARLEVDIQPDTVLRDLTVARKHIVGIAKALSHDARIVIMDEPTAALSQHEIAELYKIVGQLKAAGKAILFISHKFDEIFAIADRWTVLRDGRFIGAGAIGEVTRDELVTMMVGRRLDQVFPKITVPLGETVLEVNDLSHPTEFDGIGFKLRRGEILGFYGLVGAGRSEAMQALFGITKPSRGRVRIAGRDVVVRNPSDAIRAGIAYVPEDRQVQGAILPMGITENITLPVVDRVNGGPVLRPARERAVARRFGERLAVKATHWDQPVGTLSGGNQQKVLIAKWLATNPAVIILDEPTKGIDVGSKAAVHEFMGELVRSGLAVILVSSELPEIMGMSDTIIVMHEGRIRRRFSRAEATAEAIVTAATGGG</sequence>
<dbReference type="GO" id="GO:0005524">
    <property type="term" value="F:ATP binding"/>
    <property type="evidence" value="ECO:0007669"/>
    <property type="project" value="UniProtKB-KW"/>
</dbReference>
<keyword evidence="5" id="KW-0677">Repeat</keyword>
<dbReference type="STRING" id="1385369.N825_01595"/>
<evidence type="ECO:0000256" key="3">
    <source>
        <dbReference type="ARBA" id="ARBA00022475"/>
    </source>
</evidence>
<dbReference type="InterPro" id="IPR003593">
    <property type="entry name" value="AAA+_ATPase"/>
</dbReference>
<proteinExistence type="predicted"/>
<feature type="domain" description="ABC transporter" evidence="10">
    <location>
        <begin position="5"/>
        <end position="245"/>
    </location>
</feature>
<dbReference type="CDD" id="cd03216">
    <property type="entry name" value="ABC_Carb_Monos_I"/>
    <property type="match status" value="1"/>
</dbReference>
<keyword evidence="3" id="KW-1003">Cell membrane</keyword>
<dbReference type="PROSITE" id="PS50893">
    <property type="entry name" value="ABC_TRANSPORTER_2"/>
    <property type="match status" value="2"/>
</dbReference>
<name>W9HCZ2_9PROT</name>
<keyword evidence="9" id="KW-0472">Membrane</keyword>
<dbReference type="InterPro" id="IPR050107">
    <property type="entry name" value="ABC_carbohydrate_import_ATPase"/>
</dbReference>
<dbReference type="GO" id="GO:0005886">
    <property type="term" value="C:plasma membrane"/>
    <property type="evidence" value="ECO:0007669"/>
    <property type="project" value="UniProtKB-SubCell"/>
</dbReference>
<evidence type="ECO:0000313" key="11">
    <source>
        <dbReference type="EMBL" id="EWY42601.1"/>
    </source>
</evidence>
<dbReference type="PROSITE" id="PS00211">
    <property type="entry name" value="ABC_TRANSPORTER_1"/>
    <property type="match status" value="1"/>
</dbReference>
<evidence type="ECO:0000256" key="7">
    <source>
        <dbReference type="ARBA" id="ARBA00022840"/>
    </source>
</evidence>
<evidence type="ECO:0000256" key="6">
    <source>
        <dbReference type="ARBA" id="ARBA00022741"/>
    </source>
</evidence>
<evidence type="ECO:0000256" key="2">
    <source>
        <dbReference type="ARBA" id="ARBA00022448"/>
    </source>
</evidence>